<evidence type="ECO:0000313" key="2">
    <source>
        <dbReference type="Proteomes" id="UP000288805"/>
    </source>
</evidence>
<comment type="caution">
    <text evidence="1">The sequence shown here is derived from an EMBL/GenBank/DDBJ whole genome shotgun (WGS) entry which is preliminary data.</text>
</comment>
<gene>
    <name evidence="1" type="ORF">CK203_096889</name>
</gene>
<protein>
    <submittedName>
        <fullName evidence="1">Uncharacterized protein</fullName>
    </submittedName>
</protein>
<evidence type="ECO:0000313" key="1">
    <source>
        <dbReference type="EMBL" id="RVW50132.1"/>
    </source>
</evidence>
<name>A0A438ER07_VITVI</name>
<dbReference type="AlphaFoldDB" id="A0A438ER07"/>
<dbReference type="Proteomes" id="UP000288805">
    <property type="component" value="Unassembled WGS sequence"/>
</dbReference>
<proteinExistence type="predicted"/>
<organism evidence="1 2">
    <name type="scientific">Vitis vinifera</name>
    <name type="common">Grape</name>
    <dbReference type="NCBI Taxonomy" id="29760"/>
    <lineage>
        <taxon>Eukaryota</taxon>
        <taxon>Viridiplantae</taxon>
        <taxon>Streptophyta</taxon>
        <taxon>Embryophyta</taxon>
        <taxon>Tracheophyta</taxon>
        <taxon>Spermatophyta</taxon>
        <taxon>Magnoliopsida</taxon>
        <taxon>eudicotyledons</taxon>
        <taxon>Gunneridae</taxon>
        <taxon>Pentapetalae</taxon>
        <taxon>rosids</taxon>
        <taxon>Vitales</taxon>
        <taxon>Vitaceae</taxon>
        <taxon>Viteae</taxon>
        <taxon>Vitis</taxon>
    </lineage>
</organism>
<dbReference type="EMBL" id="QGNW01001209">
    <property type="protein sequence ID" value="RVW50132.1"/>
    <property type="molecule type" value="Genomic_DNA"/>
</dbReference>
<accession>A0A438ER07</accession>
<reference evidence="1 2" key="1">
    <citation type="journal article" date="2018" name="PLoS Genet.">
        <title>Population sequencing reveals clonal diversity and ancestral inbreeding in the grapevine cultivar Chardonnay.</title>
        <authorList>
            <person name="Roach M.J."/>
            <person name="Johnson D.L."/>
            <person name="Bohlmann J."/>
            <person name="van Vuuren H.J."/>
            <person name="Jones S.J."/>
            <person name="Pretorius I.S."/>
            <person name="Schmidt S.A."/>
            <person name="Borneman A.R."/>
        </authorList>
    </citation>
    <scope>NUCLEOTIDE SEQUENCE [LARGE SCALE GENOMIC DNA]</scope>
    <source>
        <strain evidence="2">cv. Chardonnay</strain>
        <tissue evidence="1">Leaf</tissue>
    </source>
</reference>
<sequence>MVTDEIVPHVSQATQALPPGASLGIAIHLADHYETIPPPTVTVAPPIVTTTDDTRLVEDGIPAACLPAKFCILDIERYSGIGCPKIHLRLYSIVMRAHGIDDA</sequence>